<dbReference type="Pfam" id="PF13843">
    <property type="entry name" value="DDE_Tnp_1_7"/>
    <property type="match status" value="1"/>
</dbReference>
<keyword evidence="3" id="KW-1185">Reference proteome</keyword>
<feature type="region of interest" description="Disordered" evidence="1">
    <location>
        <begin position="88"/>
        <end position="132"/>
    </location>
</feature>
<protein>
    <submittedName>
        <fullName evidence="4">PiggyBac transposable element-derived protein 4-like</fullName>
    </submittedName>
</protein>
<feature type="compositionally biased region" description="Polar residues" evidence="1">
    <location>
        <begin position="115"/>
        <end position="129"/>
    </location>
</feature>
<dbReference type="GeneID" id="106592797"/>
<feature type="compositionally biased region" description="Polar residues" evidence="1">
    <location>
        <begin position="219"/>
        <end position="242"/>
    </location>
</feature>
<dbReference type="AlphaFoldDB" id="A0A1S3QHX7"/>
<dbReference type="PaxDb" id="8030-ENSSSAP00000000809"/>
<organism evidence="3 4">
    <name type="scientific">Salmo salar</name>
    <name type="common">Atlantic salmon</name>
    <dbReference type="NCBI Taxonomy" id="8030"/>
    <lineage>
        <taxon>Eukaryota</taxon>
        <taxon>Metazoa</taxon>
        <taxon>Chordata</taxon>
        <taxon>Craniata</taxon>
        <taxon>Vertebrata</taxon>
        <taxon>Euteleostomi</taxon>
        <taxon>Actinopterygii</taxon>
        <taxon>Neopterygii</taxon>
        <taxon>Teleostei</taxon>
        <taxon>Protacanthopterygii</taxon>
        <taxon>Salmoniformes</taxon>
        <taxon>Salmonidae</taxon>
        <taxon>Salmoninae</taxon>
        <taxon>Salmo</taxon>
    </lineage>
</organism>
<dbReference type="PANTHER" id="PTHR46599:SF3">
    <property type="entry name" value="PIGGYBAC TRANSPOSABLE ELEMENT-DERIVED PROTEIN 4"/>
    <property type="match status" value="1"/>
</dbReference>
<feature type="compositionally biased region" description="Acidic residues" evidence="1">
    <location>
        <begin position="155"/>
        <end position="172"/>
    </location>
</feature>
<feature type="compositionally biased region" description="Basic and acidic residues" evidence="1">
    <location>
        <begin position="187"/>
        <end position="200"/>
    </location>
</feature>
<dbReference type="PANTHER" id="PTHR46599">
    <property type="entry name" value="PIGGYBAC TRANSPOSABLE ELEMENT-DERIVED PROTEIN 4"/>
    <property type="match status" value="1"/>
</dbReference>
<sequence>MSSLSYSPPAKEEVCWTEKEGLWLNIAVKEEKEEEDVTIQKQVEVDAVIVEEEEKDITVKEEEDSFRVKEEEDVTIKEEKEEDAVFRMKEEEGEMIVTTKKEEEEEEETGYLGPVSQTHLNASNGSNDELSSKMVLGNRSLINTRSVSRNLDSCYSDEIDRESDTDGMDDESVSDHSFDSSAEEMFLEGKDPLLDHGRDSDSDDLWVPLQRDHSPPSPTHSNVGTGSSSMTPAAAVSGSTPTPARPSRGVMRSAQKRRRASEPAVTTSEAEDRWHTVLEDDVEPLPPSFQPKRQPGPQLDMTAKYSPLHLFQMFFSLSVLDSLVSNTNKYGAKKQAGKKEAWKPISIQDLYCYISLVIYMELVKLKNLKDYWRSSTLYQLPFPTTVMSCKRFLAISRALHISDPQVDEDNDKKRGTSSFDRLCKIKPLYPSMVEACQTHFQPNQNLSIDERMVASKARIGLKQYMRNKPTKWAYKLFVLADSVCAYTWNFFVYEGKSISATGKGLSYDSVMELLDFPLLGTGYKLFVDNFYTSPTLFTDLKKLNVWSCGTICPNRVGFPKTKVNDMPKRADRGTMRWIRKDDLLFVKWMDTRQVVMCSSIHKSYSGDHISRRVKDANGAWTKKNVPIPAAVKDYNKSMGGVDLSDTLIGYNNVLHKTRKWYRTLFYHFVDIAVVNAFILHKEMAKSSGQTSMTQLAFRELLIQELADYGTKSTAAPSVCSTSVPSTPVTRGVHLPKHITADLNVPLGKKSTAGRRRCILCHKKSPITCTTCAVTLCFTPKRDCYGTWHQEHNLV</sequence>
<dbReference type="InterPro" id="IPR029526">
    <property type="entry name" value="PGBD"/>
</dbReference>
<dbReference type="RefSeq" id="XP_014039606.1">
    <property type="nucleotide sequence ID" value="XM_014184131.2"/>
</dbReference>
<evidence type="ECO:0000256" key="1">
    <source>
        <dbReference type="SAM" id="MobiDB-lite"/>
    </source>
</evidence>
<dbReference type="Proteomes" id="UP001652741">
    <property type="component" value="Chromosome ssa02"/>
</dbReference>
<reference evidence="4" key="1">
    <citation type="submission" date="2025-08" db="UniProtKB">
        <authorList>
            <consortium name="RefSeq"/>
        </authorList>
    </citation>
    <scope>IDENTIFICATION</scope>
</reference>
<dbReference type="STRING" id="8030.ENSSSAP00000000809"/>
<feature type="region of interest" description="Disordered" evidence="1">
    <location>
        <begin position="147"/>
        <end position="271"/>
    </location>
</feature>
<accession>A0A1S3QHX7</accession>
<name>A0A1S3QHX7_SALSA</name>
<dbReference type="Bgee" id="ENSSSAG00000000495">
    <property type="expression patterns" value="Expressed in semen and 23 other cell types or tissues"/>
</dbReference>
<dbReference type="KEGG" id="sasa:106592797"/>
<evidence type="ECO:0000259" key="2">
    <source>
        <dbReference type="Pfam" id="PF13843"/>
    </source>
</evidence>
<proteinExistence type="predicted"/>
<feature type="domain" description="PiggyBac transposable element-derived protein" evidence="2">
    <location>
        <begin position="306"/>
        <end position="677"/>
    </location>
</feature>
<gene>
    <name evidence="4" type="primary">LOC106592797</name>
</gene>
<evidence type="ECO:0000313" key="3">
    <source>
        <dbReference type="Proteomes" id="UP001652741"/>
    </source>
</evidence>
<evidence type="ECO:0000313" key="4">
    <source>
        <dbReference type="RefSeq" id="XP_014039606.1"/>
    </source>
</evidence>